<dbReference type="PROSITE" id="PS00113">
    <property type="entry name" value="ADENYLATE_KINASE"/>
    <property type="match status" value="1"/>
</dbReference>
<evidence type="ECO:0000256" key="2">
    <source>
        <dbReference type="ARBA" id="ARBA00022741"/>
    </source>
</evidence>
<dbReference type="OMA" id="IVKDEYC"/>
<protein>
    <submittedName>
        <fullName evidence="7">Adenylate kinase</fullName>
    </submittedName>
</protein>
<dbReference type="HAMAP" id="MF_00235">
    <property type="entry name" value="Adenylate_kinase_Adk"/>
    <property type="match status" value="1"/>
</dbReference>
<dbReference type="PANTHER" id="PTHR23359">
    <property type="entry name" value="NUCLEOTIDE KINASE"/>
    <property type="match status" value="1"/>
</dbReference>
<dbReference type="CDD" id="cd01428">
    <property type="entry name" value="ADK"/>
    <property type="match status" value="1"/>
</dbReference>
<dbReference type="InterPro" id="IPR007862">
    <property type="entry name" value="Adenylate_kinase_lid-dom"/>
</dbReference>
<accession>A0A0L0DW58</accession>
<dbReference type="eggNOG" id="KOG3078">
    <property type="taxonomic scope" value="Eukaryota"/>
</dbReference>
<dbReference type="AlphaFoldDB" id="A0A0L0DW58"/>
<evidence type="ECO:0000313" key="7">
    <source>
        <dbReference type="EMBL" id="KNC56412.1"/>
    </source>
</evidence>
<feature type="region of interest" description="Disordered" evidence="5">
    <location>
        <begin position="159"/>
        <end position="179"/>
    </location>
</feature>
<evidence type="ECO:0000259" key="6">
    <source>
        <dbReference type="Pfam" id="PF05191"/>
    </source>
</evidence>
<keyword evidence="3 4" id="KW-0418">Kinase</keyword>
<evidence type="ECO:0000256" key="1">
    <source>
        <dbReference type="ARBA" id="ARBA00022679"/>
    </source>
</evidence>
<reference evidence="7 8" key="1">
    <citation type="submission" date="2010-05" db="EMBL/GenBank/DDBJ databases">
        <title>The Genome Sequence of Thecamonas trahens ATCC 50062.</title>
        <authorList>
            <consortium name="The Broad Institute Genome Sequencing Platform"/>
            <person name="Russ C."/>
            <person name="Cuomo C."/>
            <person name="Shea T."/>
            <person name="Young S.K."/>
            <person name="Zeng Q."/>
            <person name="Koehrsen M."/>
            <person name="Haas B."/>
            <person name="Borodovsky M."/>
            <person name="Guigo R."/>
            <person name="Alvarado L."/>
            <person name="Berlin A."/>
            <person name="Bochicchio J."/>
            <person name="Borenstein D."/>
            <person name="Chapman S."/>
            <person name="Chen Z."/>
            <person name="Freedman E."/>
            <person name="Gellesch M."/>
            <person name="Goldberg J."/>
            <person name="Griggs A."/>
            <person name="Gujja S."/>
            <person name="Heilman E."/>
            <person name="Heiman D."/>
            <person name="Hepburn T."/>
            <person name="Howarth C."/>
            <person name="Jen D."/>
            <person name="Larson L."/>
            <person name="Mehta T."/>
            <person name="Park D."/>
            <person name="Pearson M."/>
            <person name="Roberts A."/>
            <person name="Saif S."/>
            <person name="Shenoy N."/>
            <person name="Sisk P."/>
            <person name="Stolte C."/>
            <person name="Sykes S."/>
            <person name="Thomson T."/>
            <person name="Walk T."/>
            <person name="White J."/>
            <person name="Yandava C."/>
            <person name="Burger G."/>
            <person name="Gray M.W."/>
            <person name="Holland P.W.H."/>
            <person name="King N."/>
            <person name="Lang F.B.F."/>
            <person name="Roger A.J."/>
            <person name="Ruiz-Trillo I."/>
            <person name="Lander E."/>
            <person name="Nusbaum C."/>
        </authorList>
    </citation>
    <scope>NUCLEOTIDE SEQUENCE [LARGE SCALE GENOMIC DNA]</scope>
    <source>
        <strain evidence="7 8">ATCC 50062</strain>
    </source>
</reference>
<comment type="similarity">
    <text evidence="4">Belongs to the adenylate kinase family.</text>
</comment>
<keyword evidence="2" id="KW-0547">Nucleotide-binding</keyword>
<dbReference type="FunFam" id="3.40.50.300:FF:000106">
    <property type="entry name" value="Adenylate kinase mitochondrial"/>
    <property type="match status" value="1"/>
</dbReference>
<feature type="domain" description="Adenylate kinase active site lid" evidence="6">
    <location>
        <begin position="149"/>
        <end position="184"/>
    </location>
</feature>
<evidence type="ECO:0000256" key="5">
    <source>
        <dbReference type="SAM" id="MobiDB-lite"/>
    </source>
</evidence>
<dbReference type="OrthoDB" id="439792at2759"/>
<sequence>MFATAVRTLASVAGRRLSTGSAAPVAVAMFGAPGSGKGTIAEWLVRDFALGHLSTGDLIRDALSDADFLATDKGKAIKATIDAGNLVGDDIILDLLKPKIDVAAAPRIILDGFPRTLVQAKMLDAIRPVDVVLEVDVPAEEIVRRLSGRRVHPGSGRIYHVSFNPPKEEGKDDETGEPLVQRDDDKEEVILHRLEIFNDQKQPVLDYYASLDKVISVSGTESKVIYPAMRDRLIATGLV</sequence>
<keyword evidence="1 4" id="KW-0808">Transferase</keyword>
<dbReference type="Proteomes" id="UP000054408">
    <property type="component" value="Unassembled WGS sequence"/>
</dbReference>
<evidence type="ECO:0000256" key="4">
    <source>
        <dbReference type="RuleBase" id="RU003330"/>
    </source>
</evidence>
<dbReference type="PRINTS" id="PR00094">
    <property type="entry name" value="ADENYLTKNASE"/>
</dbReference>
<gene>
    <name evidence="7" type="ORF">AMSG_02383</name>
</gene>
<dbReference type="Pfam" id="PF05191">
    <property type="entry name" value="ADK_lid"/>
    <property type="match status" value="1"/>
</dbReference>
<dbReference type="EMBL" id="GL349441">
    <property type="protein sequence ID" value="KNC56412.1"/>
    <property type="molecule type" value="Genomic_DNA"/>
</dbReference>
<dbReference type="GO" id="GO:0004017">
    <property type="term" value="F:AMP kinase activity"/>
    <property type="evidence" value="ECO:0007669"/>
    <property type="project" value="InterPro"/>
</dbReference>
<keyword evidence="8" id="KW-1185">Reference proteome</keyword>
<evidence type="ECO:0000256" key="3">
    <source>
        <dbReference type="ARBA" id="ARBA00022777"/>
    </source>
</evidence>
<dbReference type="GeneID" id="25562064"/>
<dbReference type="STRING" id="461836.A0A0L0DW58"/>
<dbReference type="NCBIfam" id="TIGR01351">
    <property type="entry name" value="adk"/>
    <property type="match status" value="1"/>
</dbReference>
<dbReference type="InterPro" id="IPR000850">
    <property type="entry name" value="Adenylat/UMP-CMP_kin"/>
</dbReference>
<dbReference type="InterPro" id="IPR033690">
    <property type="entry name" value="Adenylat_kinase_CS"/>
</dbReference>
<name>A0A0L0DW58_THETB</name>
<dbReference type="Pfam" id="PF00406">
    <property type="entry name" value="ADK"/>
    <property type="match status" value="1"/>
</dbReference>
<evidence type="ECO:0000313" key="8">
    <source>
        <dbReference type="Proteomes" id="UP000054408"/>
    </source>
</evidence>
<dbReference type="SUPFAM" id="SSF52540">
    <property type="entry name" value="P-loop containing nucleoside triphosphate hydrolases"/>
    <property type="match status" value="1"/>
</dbReference>
<dbReference type="InterPro" id="IPR027417">
    <property type="entry name" value="P-loop_NTPase"/>
</dbReference>
<dbReference type="InterPro" id="IPR006259">
    <property type="entry name" value="Adenyl_kin_sub"/>
</dbReference>
<dbReference type="Gene3D" id="3.40.50.300">
    <property type="entry name" value="P-loop containing nucleotide triphosphate hydrolases"/>
    <property type="match status" value="1"/>
</dbReference>
<organism evidence="7 8">
    <name type="scientific">Thecamonas trahens ATCC 50062</name>
    <dbReference type="NCBI Taxonomy" id="461836"/>
    <lineage>
        <taxon>Eukaryota</taxon>
        <taxon>Apusozoa</taxon>
        <taxon>Apusomonadida</taxon>
        <taxon>Apusomonadidae</taxon>
        <taxon>Thecamonas</taxon>
    </lineage>
</organism>
<proteinExistence type="inferred from homology"/>
<dbReference type="RefSeq" id="XP_013760925.1">
    <property type="nucleotide sequence ID" value="XM_013905471.1"/>
</dbReference>
<dbReference type="GO" id="GO:0005524">
    <property type="term" value="F:ATP binding"/>
    <property type="evidence" value="ECO:0007669"/>
    <property type="project" value="InterPro"/>
</dbReference>